<evidence type="ECO:0000256" key="5">
    <source>
        <dbReference type="HAMAP-Rule" id="MF_01297"/>
    </source>
</evidence>
<comment type="domain">
    <text evidence="5">Forms a 10-stranded antiparallel beta-barrel structure able to accommodate a hydrophobic ligand in its interior. In fact, this fold hosts the heme group, which is located in a wide surface cleft.</text>
</comment>
<keyword evidence="8" id="KW-1185">Reference proteome</keyword>
<proteinExistence type="inferred from homology"/>
<comment type="catalytic activity">
    <reaction evidence="5">
        <text>peroxynitrite = nitrate</text>
        <dbReference type="Rhea" id="RHEA:63116"/>
        <dbReference type="ChEBI" id="CHEBI:17632"/>
        <dbReference type="ChEBI" id="CHEBI:25941"/>
    </reaction>
</comment>
<evidence type="ECO:0000313" key="8">
    <source>
        <dbReference type="Proteomes" id="UP000057134"/>
    </source>
</evidence>
<feature type="binding site" evidence="5">
    <location>
        <position position="119"/>
    </location>
    <ligand>
        <name>heme b</name>
        <dbReference type="ChEBI" id="CHEBI:60344"/>
    </ligand>
</feature>
<feature type="binding site" evidence="5">
    <location>
        <position position="28"/>
    </location>
    <ligand>
        <name>heme b</name>
        <dbReference type="ChEBI" id="CHEBI:60344"/>
    </ligand>
</feature>
<gene>
    <name evidence="7" type="ORF">XA26_59500</name>
</gene>
<sequence>MPDLHPNLTVLAPLLGTWAGPGAGEYPTIESFEYLEEISFGHVGKPFLTYSQRTRARDDGRPLHAETGYLRVPEPGRVEWVLAHPTGITEICEGTVRVDGERIDLELTATTIGLTASAKNVAALARSVRVTGSQLTYDLQMGAVGQPLQHHLSATLTRKSE</sequence>
<dbReference type="PATRIC" id="fig|1766.6.peg.5916"/>
<comment type="cofactor">
    <cofactor evidence="5">
        <name>heme b</name>
        <dbReference type="ChEBI" id="CHEBI:60344"/>
    </cofactor>
    <text evidence="5">Binds 1 heme b group per subunit, that coordinates a highly solvent-exposed Fe(III) atom.</text>
</comment>
<dbReference type="NCBIfam" id="NF045819">
    <property type="entry name" value="PeroxynitIsom"/>
    <property type="match status" value="1"/>
</dbReference>
<keyword evidence="3 5" id="KW-0408">Iron</keyword>
<dbReference type="PANTHER" id="PTHR15854">
    <property type="entry name" value="THAP4 PROTEIN"/>
    <property type="match status" value="1"/>
</dbReference>
<reference evidence="7 8" key="1">
    <citation type="journal article" date="2015" name="MBio">
        <title>Enzymatic Degradation of Phenazines Can Generate Energy and Protect Sensitive Organisms from Toxicity.</title>
        <authorList>
            <person name="Costa K.C."/>
            <person name="Bergkessel M."/>
            <person name="Saunders S."/>
            <person name="Korlach J."/>
            <person name="Newman D.K."/>
        </authorList>
    </citation>
    <scope>NUCLEOTIDE SEQUENCE [LARGE SCALE GENOMIC DNA]</scope>
    <source>
        <strain evidence="7 8">CT6</strain>
    </source>
</reference>
<comment type="function">
    <text evidence="5">Heme-binding protein able to scavenge peroxynitrite and to protect free L-tyrosine against peroxynitrite-mediated nitration, by acting as a peroxynitrite isomerase that converts peroxynitrite to nitrate. Therefore, this protein likely plays a role in peroxynitrite sensing and in the detoxification of reactive nitrogen and oxygen species (RNS and ROS, respectively). Is able to bind nitric oxide (NO) in vitro, but may act as a sensor of peroxynitrite levels in vivo.</text>
</comment>
<feature type="binding site" description="axial binding residue" evidence="5">
    <location>
        <position position="151"/>
    </location>
    <ligand>
        <name>heme b</name>
        <dbReference type="ChEBI" id="CHEBI:60344"/>
    </ligand>
    <ligandPart>
        <name>Fe</name>
        <dbReference type="ChEBI" id="CHEBI:18248"/>
    </ligandPart>
</feature>
<organism evidence="7 8">
    <name type="scientific">Mycolicibacterium fortuitum</name>
    <name type="common">Mycobacterium fortuitum</name>
    <dbReference type="NCBI Taxonomy" id="1766"/>
    <lineage>
        <taxon>Bacteria</taxon>
        <taxon>Bacillati</taxon>
        <taxon>Actinomycetota</taxon>
        <taxon>Actinomycetes</taxon>
        <taxon>Mycobacteriales</taxon>
        <taxon>Mycobacteriaceae</taxon>
        <taxon>Mycolicibacterium</taxon>
    </lineage>
</organism>
<feature type="domain" description="THAP4-like heme-binding" evidence="6">
    <location>
        <begin position="8"/>
        <end position="158"/>
    </location>
</feature>
<dbReference type="EC" id="5.99.-.-" evidence="5"/>
<evidence type="ECO:0000313" key="7">
    <source>
        <dbReference type="EMBL" id="ALI29733.1"/>
    </source>
</evidence>
<keyword evidence="4 5" id="KW-0413">Isomerase</keyword>
<dbReference type="EMBL" id="CP011269">
    <property type="protein sequence ID" value="ALI29733.1"/>
    <property type="molecule type" value="Genomic_DNA"/>
</dbReference>
<dbReference type="GO" id="GO:0046872">
    <property type="term" value="F:metal ion binding"/>
    <property type="evidence" value="ECO:0007669"/>
    <property type="project" value="UniProtKB-KW"/>
</dbReference>
<dbReference type="GO" id="GO:0020037">
    <property type="term" value="F:heme binding"/>
    <property type="evidence" value="ECO:0007669"/>
    <property type="project" value="UniProtKB-UniRule"/>
</dbReference>
<comment type="pathway">
    <text evidence="5">Nitrogen metabolism.</text>
</comment>
<dbReference type="Gene3D" id="2.40.128.20">
    <property type="match status" value="1"/>
</dbReference>
<dbReference type="InterPro" id="IPR045165">
    <property type="entry name" value="Nitrobindin"/>
</dbReference>
<protein>
    <recommendedName>
        <fullName evidence="5">Peroxynitrite isomerase</fullName>
        <ecNumber evidence="5">5.99.-.-</ecNumber>
    </recommendedName>
    <alternativeName>
        <fullName evidence="5">Ferric nitrobindin</fullName>
        <shortName evidence="5">Nb(III)</shortName>
    </alternativeName>
</protein>
<dbReference type="Proteomes" id="UP000057134">
    <property type="component" value="Chromosome"/>
</dbReference>
<dbReference type="KEGG" id="mft:XA26_59500"/>
<evidence type="ECO:0000256" key="2">
    <source>
        <dbReference type="ARBA" id="ARBA00022723"/>
    </source>
</evidence>
<dbReference type="PANTHER" id="PTHR15854:SF4">
    <property type="entry name" value="PEROXYNITRITE ISOMERASE THAP4"/>
    <property type="match status" value="1"/>
</dbReference>
<dbReference type="AlphaFoldDB" id="A0A0N9YE94"/>
<dbReference type="GO" id="GO:0062213">
    <property type="term" value="F:peroxynitrite isomerase activity"/>
    <property type="evidence" value="ECO:0007669"/>
    <property type="project" value="UniProtKB-UniRule"/>
</dbReference>
<keyword evidence="1 5" id="KW-0349">Heme</keyword>
<dbReference type="Pfam" id="PF08768">
    <property type="entry name" value="THAP4_heme-bd"/>
    <property type="match status" value="1"/>
</dbReference>
<dbReference type="InterPro" id="IPR014878">
    <property type="entry name" value="THAP4-like_heme-bd"/>
</dbReference>
<dbReference type="RefSeq" id="WP_054603816.1">
    <property type="nucleotide sequence ID" value="NZ_CP011269.1"/>
</dbReference>
<dbReference type="CDD" id="cd07828">
    <property type="entry name" value="lipocalin_heme-bd-THAP4-like"/>
    <property type="match status" value="1"/>
</dbReference>
<evidence type="ECO:0000256" key="3">
    <source>
        <dbReference type="ARBA" id="ARBA00023004"/>
    </source>
</evidence>
<dbReference type="STRING" id="1766.XA26_59500"/>
<keyword evidence="2 5" id="KW-0479">Metal-binding</keyword>
<comment type="similarity">
    <text evidence="5">Belongs to the nitrobindin family.</text>
</comment>
<name>A0A0N9YE94_MYCFO</name>
<dbReference type="InterPro" id="IPR022939">
    <property type="entry name" value="Nb(III)_bact/plant"/>
</dbReference>
<accession>A0A0N9YE94</accession>
<dbReference type="InterPro" id="IPR012674">
    <property type="entry name" value="Calycin"/>
</dbReference>
<dbReference type="HAMAP" id="MF_01297">
    <property type="entry name" value="nitrobindin"/>
    <property type="match status" value="1"/>
</dbReference>
<dbReference type="SUPFAM" id="SSF50814">
    <property type="entry name" value="Lipocalins"/>
    <property type="match status" value="1"/>
</dbReference>
<evidence type="ECO:0000256" key="4">
    <source>
        <dbReference type="ARBA" id="ARBA00023235"/>
    </source>
</evidence>
<dbReference type="InterPro" id="IPR054873">
    <property type="entry name" value="PeroxynitIsom"/>
</dbReference>
<feature type="short sequence motif" description="GXWXGXG" evidence="5">
    <location>
        <begin position="16"/>
        <end position="22"/>
    </location>
</feature>
<evidence type="ECO:0000256" key="1">
    <source>
        <dbReference type="ARBA" id="ARBA00022617"/>
    </source>
</evidence>
<evidence type="ECO:0000259" key="6">
    <source>
        <dbReference type="Pfam" id="PF08768"/>
    </source>
</evidence>